<dbReference type="InterPro" id="IPR025234">
    <property type="entry name" value="YjzH-like"/>
</dbReference>
<reference evidence="2" key="1">
    <citation type="journal article" date="2019" name="Int. J. Syst. Evol. Microbiol.">
        <title>The Global Catalogue of Microorganisms (GCM) 10K type strain sequencing project: providing services to taxonomists for standard genome sequencing and annotation.</title>
        <authorList>
            <consortium name="The Broad Institute Genomics Platform"/>
            <consortium name="The Broad Institute Genome Sequencing Center for Infectious Disease"/>
            <person name="Wu L."/>
            <person name="Ma J."/>
        </authorList>
    </citation>
    <scope>NUCLEOTIDE SEQUENCE [LARGE SCALE GENOMIC DNA]</scope>
    <source>
        <strain evidence="2">CECT 8288</strain>
    </source>
</reference>
<name>A0ABV7WTY2_9GAMM</name>
<proteinExistence type="predicted"/>
<sequence>MNNKYKTINYKFKKRWFSSEVNTEELNNEINAQATNGWQFVSMSVVTLYGYPQSVVCVYKNVD</sequence>
<evidence type="ECO:0000313" key="1">
    <source>
        <dbReference type="EMBL" id="MFC3701928.1"/>
    </source>
</evidence>
<dbReference type="Pfam" id="PF13783">
    <property type="entry name" value="DUF4177"/>
    <property type="match status" value="1"/>
</dbReference>
<dbReference type="EMBL" id="JBHRYN010000011">
    <property type="protein sequence ID" value="MFC3701928.1"/>
    <property type="molecule type" value="Genomic_DNA"/>
</dbReference>
<evidence type="ECO:0000313" key="2">
    <source>
        <dbReference type="Proteomes" id="UP001595710"/>
    </source>
</evidence>
<dbReference type="Proteomes" id="UP001595710">
    <property type="component" value="Unassembled WGS sequence"/>
</dbReference>
<protein>
    <submittedName>
        <fullName evidence="1">DUF4177 domain-containing protein</fullName>
    </submittedName>
</protein>
<comment type="caution">
    <text evidence="1">The sequence shown here is derived from an EMBL/GenBank/DDBJ whole genome shotgun (WGS) entry which is preliminary data.</text>
</comment>
<organism evidence="1 2">
    <name type="scientific">Reinekea marina</name>
    <dbReference type="NCBI Taxonomy" id="1310421"/>
    <lineage>
        <taxon>Bacteria</taxon>
        <taxon>Pseudomonadati</taxon>
        <taxon>Pseudomonadota</taxon>
        <taxon>Gammaproteobacteria</taxon>
        <taxon>Oceanospirillales</taxon>
        <taxon>Saccharospirillaceae</taxon>
        <taxon>Reinekea</taxon>
    </lineage>
</organism>
<dbReference type="RefSeq" id="WP_290283084.1">
    <property type="nucleotide sequence ID" value="NZ_JAUFQI010000001.1"/>
</dbReference>
<keyword evidence="2" id="KW-1185">Reference proteome</keyword>
<gene>
    <name evidence="1" type="ORF">ACFOND_09780</name>
</gene>
<accession>A0ABV7WTY2</accession>